<comment type="caution">
    <text evidence="1">The sequence shown here is derived from an EMBL/GenBank/DDBJ whole genome shotgun (WGS) entry which is preliminary data.</text>
</comment>
<evidence type="ECO:0000313" key="1">
    <source>
        <dbReference type="EMBL" id="GAG26479.1"/>
    </source>
</evidence>
<dbReference type="EMBL" id="BARS01034833">
    <property type="protein sequence ID" value="GAG26479.1"/>
    <property type="molecule type" value="Genomic_DNA"/>
</dbReference>
<sequence length="228" mass="26422">MGQELPFERRREIYVDVTGWDDINRIEVLKNNEIIHRQFPKGSCASNWKKPVILRLEYGWGRFTSEDVYNWDMEIEVDGGKLIEYMPGFQSGPYEEIRRDRISNVTPNGLCLESFTSRRQGLREVPTKNIALKLQANPDTVVNLKLQKPSKMVVRKKLSELAKGNDVISTTKAWSSPSFIIGRLAFADNYKSRFLVIDTADRQRENWYYVRVVQENGQLAFSSPIWVG</sequence>
<gene>
    <name evidence="1" type="ORF">S01H1_53767</name>
</gene>
<name>X0W6H0_9ZZZZ</name>
<reference evidence="1" key="1">
    <citation type="journal article" date="2014" name="Front. Microbiol.">
        <title>High frequency of phylogenetically diverse reductive dehalogenase-homologous genes in deep subseafloor sedimentary metagenomes.</title>
        <authorList>
            <person name="Kawai M."/>
            <person name="Futagami T."/>
            <person name="Toyoda A."/>
            <person name="Takaki Y."/>
            <person name="Nishi S."/>
            <person name="Hori S."/>
            <person name="Arai W."/>
            <person name="Tsubouchi T."/>
            <person name="Morono Y."/>
            <person name="Uchiyama I."/>
            <person name="Ito T."/>
            <person name="Fujiyama A."/>
            <person name="Inagaki F."/>
            <person name="Takami H."/>
        </authorList>
    </citation>
    <scope>NUCLEOTIDE SEQUENCE</scope>
    <source>
        <strain evidence="1">Expedition CK06-06</strain>
    </source>
</reference>
<accession>X0W6H0</accession>
<dbReference type="AlphaFoldDB" id="X0W6H0"/>
<protein>
    <submittedName>
        <fullName evidence="1">Uncharacterized protein</fullName>
    </submittedName>
</protein>
<proteinExistence type="predicted"/>
<organism evidence="1">
    <name type="scientific">marine sediment metagenome</name>
    <dbReference type="NCBI Taxonomy" id="412755"/>
    <lineage>
        <taxon>unclassified sequences</taxon>
        <taxon>metagenomes</taxon>
        <taxon>ecological metagenomes</taxon>
    </lineage>
</organism>